<comment type="function">
    <text evidence="6">Catalyzes the reduction of dTDP-6-deoxy-L-lyxo-4-hexulose to yield dTDP-L-rhamnose.</text>
</comment>
<keyword evidence="6" id="KW-0560">Oxidoreductase</keyword>
<dbReference type="InterPro" id="IPR005913">
    <property type="entry name" value="dTDP_dehydrorham_reduct"/>
</dbReference>
<evidence type="ECO:0000256" key="1">
    <source>
        <dbReference type="ARBA" id="ARBA00004781"/>
    </source>
</evidence>
<feature type="domain" description="RmlD-like substrate binding" evidence="7">
    <location>
        <begin position="3"/>
        <end position="296"/>
    </location>
</feature>
<evidence type="ECO:0000256" key="3">
    <source>
        <dbReference type="ARBA" id="ARBA00012929"/>
    </source>
</evidence>
<dbReference type="PANTHER" id="PTHR10491:SF4">
    <property type="entry name" value="METHIONINE ADENOSYLTRANSFERASE 2 SUBUNIT BETA"/>
    <property type="match status" value="1"/>
</dbReference>
<dbReference type="RefSeq" id="WP_229678799.1">
    <property type="nucleotide sequence ID" value="NZ_BMLY01000002.1"/>
</dbReference>
<dbReference type="Gene3D" id="3.90.25.10">
    <property type="entry name" value="UDP-galactose 4-epimerase, domain 1"/>
    <property type="match status" value="1"/>
</dbReference>
<keyword evidence="9" id="KW-1185">Reference proteome</keyword>
<gene>
    <name evidence="8" type="primary">rmlD</name>
    <name evidence="8" type="ORF">GCM10010971_12670</name>
</gene>
<evidence type="ECO:0000256" key="4">
    <source>
        <dbReference type="ARBA" id="ARBA00017099"/>
    </source>
</evidence>
<reference evidence="9" key="1">
    <citation type="journal article" date="2019" name="Int. J. Syst. Evol. Microbiol.">
        <title>The Global Catalogue of Microorganisms (GCM) 10K type strain sequencing project: providing services to taxonomists for standard genome sequencing and annotation.</title>
        <authorList>
            <consortium name="The Broad Institute Genomics Platform"/>
            <consortium name="The Broad Institute Genome Sequencing Center for Infectious Disease"/>
            <person name="Wu L."/>
            <person name="Ma J."/>
        </authorList>
    </citation>
    <scope>NUCLEOTIDE SEQUENCE [LARGE SCALE GENOMIC DNA]</scope>
    <source>
        <strain evidence="9">CGMCC 1.8860</strain>
    </source>
</reference>
<keyword evidence="6" id="KW-0521">NADP</keyword>
<dbReference type="NCBIfam" id="NF007440">
    <property type="entry name" value="PRK09987.1"/>
    <property type="match status" value="1"/>
</dbReference>
<protein>
    <recommendedName>
        <fullName evidence="4 6">dTDP-4-dehydrorhamnose reductase</fullName>
        <ecNumber evidence="3 6">1.1.1.133</ecNumber>
    </recommendedName>
</protein>
<dbReference type="EMBL" id="BMLY01000002">
    <property type="protein sequence ID" value="GGP25448.1"/>
    <property type="molecule type" value="Genomic_DNA"/>
</dbReference>
<dbReference type="Gene3D" id="3.40.50.720">
    <property type="entry name" value="NAD(P)-binding Rossmann-like Domain"/>
    <property type="match status" value="1"/>
</dbReference>
<name>A0ABQ2PJA2_9NEIS</name>
<evidence type="ECO:0000256" key="5">
    <source>
        <dbReference type="ARBA" id="ARBA00048200"/>
    </source>
</evidence>
<sequence>MRRILITGKNGQVGFELQRSLSVLGEVIAVGREDCDLADPAAIDALVNRIAPDVIVNPAAYTAVDRAETDVSAARAINEMAPATLAAAALRHGALLVHYSTDYVFDGAQTTPYQEADVAAPRSVYGQTKRAGEVAIELSGCRHVTLRTSWVYGVWGNNFAKTILRLAHERDALKVVADQFGAPTPAALIADVTAHLVARYLAGADAAAFPFGTYHLTTRGETSWHGYAKTLIMAARALGAQIRLDPSAITPVSTAEYPLPAPRPANSRLSTEKLQNTFGLDLPHWEQALAHVLRQLIPTEKS</sequence>
<accession>A0ABQ2PJA2</accession>
<dbReference type="InterPro" id="IPR029903">
    <property type="entry name" value="RmlD-like-bd"/>
</dbReference>
<evidence type="ECO:0000256" key="6">
    <source>
        <dbReference type="RuleBase" id="RU364082"/>
    </source>
</evidence>
<evidence type="ECO:0000259" key="7">
    <source>
        <dbReference type="Pfam" id="PF04321"/>
    </source>
</evidence>
<evidence type="ECO:0000313" key="8">
    <source>
        <dbReference type="EMBL" id="GGP25448.1"/>
    </source>
</evidence>
<comment type="catalytic activity">
    <reaction evidence="5 6">
        <text>dTDP-beta-L-rhamnose + NADP(+) = dTDP-4-dehydro-beta-L-rhamnose + NADPH + H(+)</text>
        <dbReference type="Rhea" id="RHEA:21796"/>
        <dbReference type="ChEBI" id="CHEBI:15378"/>
        <dbReference type="ChEBI" id="CHEBI:57510"/>
        <dbReference type="ChEBI" id="CHEBI:57783"/>
        <dbReference type="ChEBI" id="CHEBI:58349"/>
        <dbReference type="ChEBI" id="CHEBI:62830"/>
        <dbReference type="EC" id="1.1.1.133"/>
    </reaction>
</comment>
<evidence type="ECO:0000256" key="2">
    <source>
        <dbReference type="ARBA" id="ARBA00010944"/>
    </source>
</evidence>
<dbReference type="Proteomes" id="UP000621859">
    <property type="component" value="Unassembled WGS sequence"/>
</dbReference>
<proteinExistence type="inferred from homology"/>
<comment type="cofactor">
    <cofactor evidence="6">
        <name>Mg(2+)</name>
        <dbReference type="ChEBI" id="CHEBI:18420"/>
    </cofactor>
    <text evidence="6">Binds 1 Mg(2+) ion per monomer.</text>
</comment>
<comment type="caution">
    <text evidence="8">The sequence shown here is derived from an EMBL/GenBank/DDBJ whole genome shotgun (WGS) entry which is preliminary data.</text>
</comment>
<dbReference type="PANTHER" id="PTHR10491">
    <property type="entry name" value="DTDP-4-DEHYDRORHAMNOSE REDUCTASE"/>
    <property type="match status" value="1"/>
</dbReference>
<dbReference type="NCBIfam" id="TIGR01214">
    <property type="entry name" value="rmlD"/>
    <property type="match status" value="1"/>
</dbReference>
<dbReference type="SUPFAM" id="SSF51735">
    <property type="entry name" value="NAD(P)-binding Rossmann-fold domains"/>
    <property type="match status" value="1"/>
</dbReference>
<dbReference type="EC" id="1.1.1.133" evidence="3 6"/>
<evidence type="ECO:0000313" key="9">
    <source>
        <dbReference type="Proteomes" id="UP000621859"/>
    </source>
</evidence>
<dbReference type="CDD" id="cd05254">
    <property type="entry name" value="dTDP_HR_like_SDR_e"/>
    <property type="match status" value="1"/>
</dbReference>
<dbReference type="InterPro" id="IPR036291">
    <property type="entry name" value="NAD(P)-bd_dom_sf"/>
</dbReference>
<comment type="pathway">
    <text evidence="1 6">Carbohydrate biosynthesis; dTDP-L-rhamnose biosynthesis.</text>
</comment>
<comment type="similarity">
    <text evidence="2 6">Belongs to the dTDP-4-dehydrorhamnose reductase family.</text>
</comment>
<dbReference type="Pfam" id="PF04321">
    <property type="entry name" value="RmlD_sub_bind"/>
    <property type="match status" value="1"/>
</dbReference>
<organism evidence="8 9">
    <name type="scientific">Silvimonas amylolytica</name>
    <dbReference type="NCBI Taxonomy" id="449663"/>
    <lineage>
        <taxon>Bacteria</taxon>
        <taxon>Pseudomonadati</taxon>
        <taxon>Pseudomonadota</taxon>
        <taxon>Betaproteobacteria</taxon>
        <taxon>Neisseriales</taxon>
        <taxon>Chitinibacteraceae</taxon>
        <taxon>Silvimonas</taxon>
    </lineage>
</organism>